<dbReference type="Pfam" id="PF12937">
    <property type="entry name" value="F-box-like"/>
    <property type="match status" value="1"/>
</dbReference>
<dbReference type="SUPFAM" id="SSF52058">
    <property type="entry name" value="L domain-like"/>
    <property type="match status" value="1"/>
</dbReference>
<organism evidence="3 4">
    <name type="scientific">Centaurea solstitialis</name>
    <name type="common">yellow star-thistle</name>
    <dbReference type="NCBI Taxonomy" id="347529"/>
    <lineage>
        <taxon>Eukaryota</taxon>
        <taxon>Viridiplantae</taxon>
        <taxon>Streptophyta</taxon>
        <taxon>Embryophyta</taxon>
        <taxon>Tracheophyta</taxon>
        <taxon>Spermatophyta</taxon>
        <taxon>Magnoliopsida</taxon>
        <taxon>eudicotyledons</taxon>
        <taxon>Gunneridae</taxon>
        <taxon>Pentapetalae</taxon>
        <taxon>asterids</taxon>
        <taxon>campanulids</taxon>
        <taxon>Asterales</taxon>
        <taxon>Asteraceae</taxon>
        <taxon>Carduoideae</taxon>
        <taxon>Cardueae</taxon>
        <taxon>Centaureinae</taxon>
        <taxon>Centaurea</taxon>
    </lineage>
</organism>
<dbReference type="Gene3D" id="1.20.1280.50">
    <property type="match status" value="1"/>
</dbReference>
<feature type="domain" description="F-box" evidence="2">
    <location>
        <begin position="1"/>
        <end position="54"/>
    </location>
</feature>
<dbReference type="PANTHER" id="PTHR34145:SF28">
    <property type="entry name" value="F-BOX DOMAIN-CONTAINING PROTEIN"/>
    <property type="match status" value="1"/>
</dbReference>
<dbReference type="Proteomes" id="UP001172457">
    <property type="component" value="Chromosome 8"/>
</dbReference>
<dbReference type="CDD" id="cd09917">
    <property type="entry name" value="F-box_SF"/>
    <property type="match status" value="1"/>
</dbReference>
<dbReference type="EMBL" id="JARYMX010000008">
    <property type="protein sequence ID" value="KAJ9537462.1"/>
    <property type="molecule type" value="Genomic_DNA"/>
</dbReference>
<dbReference type="InterPro" id="IPR053772">
    <property type="entry name" value="At1g61320/At1g61330-like"/>
</dbReference>
<reference evidence="3" key="1">
    <citation type="submission" date="2023-03" db="EMBL/GenBank/DDBJ databases">
        <title>Chromosome-scale reference genome and RAD-based genetic map of yellow starthistle (Centaurea solstitialis) reveal putative structural variation and QTLs associated with invader traits.</title>
        <authorList>
            <person name="Reatini B."/>
            <person name="Cang F.A."/>
            <person name="Jiang Q."/>
            <person name="Mckibben M.T.W."/>
            <person name="Barker M.S."/>
            <person name="Rieseberg L.H."/>
            <person name="Dlugosch K.M."/>
        </authorList>
    </citation>
    <scope>NUCLEOTIDE SEQUENCE</scope>
    <source>
        <strain evidence="3">CAN-66</strain>
        <tissue evidence="3">Leaf</tissue>
    </source>
</reference>
<dbReference type="PANTHER" id="PTHR34145">
    <property type="entry name" value="OS02G0105600 PROTEIN"/>
    <property type="match status" value="1"/>
</dbReference>
<comment type="caution">
    <text evidence="3">The sequence shown here is derived from an EMBL/GenBank/DDBJ whole genome shotgun (WGS) entry which is preliminary data.</text>
</comment>
<dbReference type="InterPro" id="IPR036047">
    <property type="entry name" value="F-box-like_dom_sf"/>
</dbReference>
<dbReference type="InterPro" id="IPR032675">
    <property type="entry name" value="LRR_dom_sf"/>
</dbReference>
<feature type="region of interest" description="Disordered" evidence="1">
    <location>
        <begin position="695"/>
        <end position="718"/>
    </location>
</feature>
<dbReference type="AlphaFoldDB" id="A0AA38SQM4"/>
<evidence type="ECO:0000313" key="4">
    <source>
        <dbReference type="Proteomes" id="UP001172457"/>
    </source>
</evidence>
<dbReference type="SMART" id="SM00256">
    <property type="entry name" value="FBOX"/>
    <property type="match status" value="1"/>
</dbReference>
<proteinExistence type="predicted"/>
<dbReference type="PROSITE" id="PS50181">
    <property type="entry name" value="FBOX"/>
    <property type="match status" value="1"/>
</dbReference>
<dbReference type="InterPro" id="IPR001810">
    <property type="entry name" value="F-box_dom"/>
</dbReference>
<protein>
    <recommendedName>
        <fullName evidence="2">F-box domain-containing protein</fullName>
    </recommendedName>
</protein>
<dbReference type="Pfam" id="PF23622">
    <property type="entry name" value="LRR_At1g61320_AtMIF1"/>
    <property type="match status" value="1"/>
</dbReference>
<evidence type="ECO:0000259" key="2">
    <source>
        <dbReference type="PROSITE" id="PS50181"/>
    </source>
</evidence>
<accession>A0AA38SQM4</accession>
<name>A0AA38SQM4_9ASTR</name>
<evidence type="ECO:0000256" key="1">
    <source>
        <dbReference type="SAM" id="MobiDB-lite"/>
    </source>
</evidence>
<sequence length="718" mass="81781">MDFDPLPDDVVQHILSKLSNAKDVASCNCVSKKWKNLMSYRNSLCFPDGIFNNLTGPQTPDSIVIQMVSSVSRLEHLVVSCPLTIEGQSSVVGSSLKNLELRVDHRPSKARTILECINQAARSLEYLKLTRVALTRTPKLDVFQKLRNLKICLSSVRIELLELWHCQLHTSHTANCSITLRAPKLQLLKLKGWARIRVHDTKCLKTFSINDDSSRVAPMVELGHYLMALESLSITGYEWHWEVIKQMLQLATKMKHLYLETGFTIEGLASWLLVVGSSLKKLKLRVAHAPTKVRMILECINQATARNLEYLKLWRVMMTRTPKLGVFHKLRDLSISEVVMEDSVLMEALRATPHLTRLELVGCKGLSSIRIELLELRHCQLHTCETAGCSVTLRTPKLQHLELSGWAWIRVHDTDCLKTFSIIESSCVAPMVELGDNLMALESLSVEVYECHWEVITKMLRQATQVKHLTLDMGITPGSFFPETDNFLDLLKTHPKLEFLRIRDGTIDALCKNHIKNVVDSSFVIPCLEEVVISVASRSNAEKVTWVVESLLKYGNKIKKINMIVKACTGDDYLDEFRDQIPSMADLRPVVSNDAPSPELAFHFATQRDLMKKVMIYRHKYGEYPTTDPQVWNAFDDGGTVDNMSMRARLRYLLDEYFDIYDRVQNGERMELSQVQMEIYDMVVEVRMDAEEGLHLDDNLDTSTEAENGTDSEKTDID</sequence>
<keyword evidence="4" id="KW-1185">Reference proteome</keyword>
<dbReference type="SUPFAM" id="SSF81383">
    <property type="entry name" value="F-box domain"/>
    <property type="match status" value="1"/>
</dbReference>
<dbReference type="Gene3D" id="3.80.10.10">
    <property type="entry name" value="Ribonuclease Inhibitor"/>
    <property type="match status" value="2"/>
</dbReference>
<dbReference type="InterPro" id="IPR055357">
    <property type="entry name" value="LRR_At1g61320_AtMIF1"/>
</dbReference>
<gene>
    <name evidence="3" type="ORF">OSB04_030195</name>
</gene>
<evidence type="ECO:0000313" key="3">
    <source>
        <dbReference type="EMBL" id="KAJ9537462.1"/>
    </source>
</evidence>